<name>A0AA50F3A5_9CAUD</name>
<evidence type="ECO:0008006" key="3">
    <source>
        <dbReference type="Google" id="ProtNLM"/>
    </source>
</evidence>
<accession>A0AA50F3A5</accession>
<organism evidence="1 2">
    <name type="scientific">Salmonella phage KKP 3828</name>
    <dbReference type="NCBI Taxonomy" id="3041358"/>
    <lineage>
        <taxon>Viruses</taxon>
        <taxon>Duplodnaviria</taxon>
        <taxon>Heunggongvirae</taxon>
        <taxon>Uroviricota</taxon>
        <taxon>Caudoviricetes</taxon>
        <taxon>Autographivirales</taxon>
        <taxon>Autoscriptoviridae</taxon>
        <taxon>Slopekvirinae</taxon>
        <taxon>Koutsourovirus</taxon>
        <taxon>Koutsourovirus KKP3828</taxon>
    </lineage>
</organism>
<protein>
    <recommendedName>
        <fullName evidence="3">EaA protein</fullName>
    </recommendedName>
</protein>
<gene>
    <name evidence="1" type="ORF">IBHPHPPA_00038</name>
</gene>
<evidence type="ECO:0000313" key="2">
    <source>
        <dbReference type="Proteomes" id="UP001234853"/>
    </source>
</evidence>
<sequence length="183" mass="20192">MSALTKENIANLLQFNYEGSDCQANAEQWEVHELARIALASLEAEPVAYMTYKGYLLHAADPKLAEYSEPTPLYDAPPAPVSDSLLSELLAIAKKAADAADECAHAEWSDDSMEHSTAIADWERRAAMLQGAEPVSNRDELPDGWVLVPVEPTYEMLEAGDEQFGTYDVYRRMIAAAPQQEAE</sequence>
<reference evidence="1" key="1">
    <citation type="submission" date="2023-05" db="EMBL/GenBank/DDBJ databases">
        <title>Genome analysis of newly isolated bacteriophages.</title>
        <authorList>
            <person name="Wojcicki M."/>
            <person name="Swider O."/>
            <person name="Srednicka P."/>
            <person name="Shymialevich D."/>
        </authorList>
    </citation>
    <scope>NUCLEOTIDE SEQUENCE</scope>
</reference>
<dbReference type="Proteomes" id="UP001234853">
    <property type="component" value="Segment"/>
</dbReference>
<dbReference type="EMBL" id="OR067835">
    <property type="protein sequence ID" value="WLW41038.1"/>
    <property type="molecule type" value="Genomic_DNA"/>
</dbReference>
<proteinExistence type="predicted"/>
<keyword evidence="2" id="KW-1185">Reference proteome</keyword>
<evidence type="ECO:0000313" key="1">
    <source>
        <dbReference type="EMBL" id="WLW41038.1"/>
    </source>
</evidence>